<dbReference type="Pfam" id="PF00017">
    <property type="entry name" value="SH2"/>
    <property type="match status" value="1"/>
</dbReference>
<organism evidence="4 5">
    <name type="scientific">Dibothriocephalus latus</name>
    <name type="common">Fish tapeworm</name>
    <name type="synonym">Diphyllobothrium latum</name>
    <dbReference type="NCBI Taxonomy" id="60516"/>
    <lineage>
        <taxon>Eukaryota</taxon>
        <taxon>Metazoa</taxon>
        <taxon>Spiralia</taxon>
        <taxon>Lophotrochozoa</taxon>
        <taxon>Platyhelminthes</taxon>
        <taxon>Cestoda</taxon>
        <taxon>Eucestoda</taxon>
        <taxon>Diphyllobothriidea</taxon>
        <taxon>Diphyllobothriidae</taxon>
        <taxon>Dibothriocephalus</taxon>
    </lineage>
</organism>
<protein>
    <recommendedName>
        <fullName evidence="3">SH2 domain-containing protein</fullName>
    </recommendedName>
</protein>
<dbReference type="GO" id="GO:0035591">
    <property type="term" value="F:signaling adaptor activity"/>
    <property type="evidence" value="ECO:0007669"/>
    <property type="project" value="TreeGrafter"/>
</dbReference>
<proteinExistence type="predicted"/>
<dbReference type="AlphaFoldDB" id="A0A3P7NP15"/>
<dbReference type="PANTHER" id="PTHR19969">
    <property type="entry name" value="SH2-SH3 ADAPTOR PROTEIN-RELATED"/>
    <property type="match status" value="1"/>
</dbReference>
<feature type="domain" description="SH2" evidence="3">
    <location>
        <begin position="80"/>
        <end position="126"/>
    </location>
</feature>
<dbReference type="InterPro" id="IPR036860">
    <property type="entry name" value="SH2_dom_sf"/>
</dbReference>
<gene>
    <name evidence="4" type="ORF">DILT_LOCUS5963</name>
</gene>
<accession>A0A3P7NP15</accession>
<dbReference type="PANTHER" id="PTHR19969:SF5">
    <property type="entry name" value="CRK-LIKE PROTEIN"/>
    <property type="match status" value="1"/>
</dbReference>
<reference evidence="4 5" key="1">
    <citation type="submission" date="2018-11" db="EMBL/GenBank/DDBJ databases">
        <authorList>
            <consortium name="Pathogen Informatics"/>
        </authorList>
    </citation>
    <scope>NUCLEOTIDE SEQUENCE [LARGE SCALE GENOMIC DNA]</scope>
</reference>
<dbReference type="Gene3D" id="3.30.505.10">
    <property type="entry name" value="SH2 domain"/>
    <property type="match status" value="1"/>
</dbReference>
<name>A0A3P7NP15_DIBLA</name>
<dbReference type="SUPFAM" id="SSF55550">
    <property type="entry name" value="SH2 domain"/>
    <property type="match status" value="1"/>
</dbReference>
<evidence type="ECO:0000313" key="4">
    <source>
        <dbReference type="EMBL" id="VDN10132.1"/>
    </source>
</evidence>
<dbReference type="PROSITE" id="PS50001">
    <property type="entry name" value="SH2"/>
    <property type="match status" value="1"/>
</dbReference>
<keyword evidence="5" id="KW-1185">Reference proteome</keyword>
<dbReference type="GO" id="GO:0030971">
    <property type="term" value="F:receptor tyrosine kinase binding"/>
    <property type="evidence" value="ECO:0007669"/>
    <property type="project" value="TreeGrafter"/>
</dbReference>
<evidence type="ECO:0000259" key="3">
    <source>
        <dbReference type="PROSITE" id="PS50001"/>
    </source>
</evidence>
<dbReference type="PRINTS" id="PR00401">
    <property type="entry name" value="SH2DOMAIN"/>
</dbReference>
<dbReference type="Proteomes" id="UP000281553">
    <property type="component" value="Unassembled WGS sequence"/>
</dbReference>
<dbReference type="OrthoDB" id="98077at2759"/>
<dbReference type="GO" id="GO:0007167">
    <property type="term" value="P:enzyme-linked receptor protein signaling pathway"/>
    <property type="evidence" value="ECO:0007669"/>
    <property type="project" value="TreeGrafter"/>
</dbReference>
<dbReference type="GO" id="GO:0016477">
    <property type="term" value="P:cell migration"/>
    <property type="evidence" value="ECO:0007669"/>
    <property type="project" value="TreeGrafter"/>
</dbReference>
<feature type="non-terminal residue" evidence="4">
    <location>
        <position position="126"/>
    </location>
</feature>
<evidence type="ECO:0000313" key="5">
    <source>
        <dbReference type="Proteomes" id="UP000281553"/>
    </source>
</evidence>
<evidence type="ECO:0000256" key="1">
    <source>
        <dbReference type="ARBA" id="ARBA00022999"/>
    </source>
</evidence>
<dbReference type="InterPro" id="IPR000980">
    <property type="entry name" value="SH2"/>
</dbReference>
<keyword evidence="1 2" id="KW-0727">SH2 domain</keyword>
<dbReference type="InterPro" id="IPR051184">
    <property type="entry name" value="Tyrosine-phos_adapter"/>
</dbReference>
<dbReference type="EMBL" id="UYRU01048533">
    <property type="protein sequence ID" value="VDN10132.1"/>
    <property type="molecule type" value="Genomic_DNA"/>
</dbReference>
<sequence length="126" mass="13654">MVDVECIRTGERGLLPTHCVNDPLKLTAFSGTTTAFVPDATAGQHHDLNQADSSAPLESAHPEKAGCSPCSCPDLLAERWYHGAIHRSYAEYLLNSGITGSFLVRESETNVGRLTISLRCDGKIFH</sequence>
<dbReference type="GO" id="GO:0005737">
    <property type="term" value="C:cytoplasm"/>
    <property type="evidence" value="ECO:0007669"/>
    <property type="project" value="TreeGrafter"/>
</dbReference>
<evidence type="ECO:0000256" key="2">
    <source>
        <dbReference type="PROSITE-ProRule" id="PRU00191"/>
    </source>
</evidence>